<dbReference type="Gene3D" id="3.40.50.300">
    <property type="entry name" value="P-loop containing nucleotide triphosphate hydrolases"/>
    <property type="match status" value="1"/>
</dbReference>
<organism evidence="1 2">
    <name type="scientific">Pseudanabaena yagii GIHE-NHR1</name>
    <dbReference type="NCBI Taxonomy" id="2722753"/>
    <lineage>
        <taxon>Bacteria</taxon>
        <taxon>Bacillati</taxon>
        <taxon>Cyanobacteriota</taxon>
        <taxon>Cyanophyceae</taxon>
        <taxon>Pseudanabaenales</taxon>
        <taxon>Pseudanabaenaceae</taxon>
        <taxon>Pseudanabaena</taxon>
        <taxon>Pseudanabaena yagii</taxon>
    </lineage>
</organism>
<evidence type="ECO:0000313" key="1">
    <source>
        <dbReference type="EMBL" id="NMF58221.1"/>
    </source>
</evidence>
<name>A0ABX1LRV0_9CYAN</name>
<accession>A0ABX1LRV0</accession>
<protein>
    <recommendedName>
        <fullName evidence="3">Serine/threonine protein kinase</fullName>
    </recommendedName>
</protein>
<gene>
    <name evidence="1" type="ORF">HC246_09350</name>
</gene>
<dbReference type="Proteomes" id="UP000738376">
    <property type="component" value="Unassembled WGS sequence"/>
</dbReference>
<reference evidence="1 2" key="1">
    <citation type="submission" date="2020-03" db="EMBL/GenBank/DDBJ databases">
        <title>Draft Genome Sequence of 2-Methylisoborneol Producing Pseudanabaena yagii Strain GIHE-NHR1 Isolated from North Han River in South Korea.</title>
        <authorList>
            <person name="Jeong J."/>
        </authorList>
    </citation>
    <scope>NUCLEOTIDE SEQUENCE [LARGE SCALE GENOMIC DNA]</scope>
    <source>
        <strain evidence="1 2">GIHE-NHR1</strain>
    </source>
</reference>
<dbReference type="EMBL" id="JAAVJL010000001">
    <property type="protein sequence ID" value="NMF58221.1"/>
    <property type="molecule type" value="Genomic_DNA"/>
</dbReference>
<proteinExistence type="predicted"/>
<keyword evidence="2" id="KW-1185">Reference proteome</keyword>
<dbReference type="RefSeq" id="WP_169363148.1">
    <property type="nucleotide sequence ID" value="NZ_JAAVJL010000001.1"/>
</dbReference>
<dbReference type="SUPFAM" id="SSF52540">
    <property type="entry name" value="P-loop containing nucleoside triphosphate hydrolases"/>
    <property type="match status" value="1"/>
</dbReference>
<evidence type="ECO:0000313" key="2">
    <source>
        <dbReference type="Proteomes" id="UP000738376"/>
    </source>
</evidence>
<dbReference type="Pfam" id="PF14516">
    <property type="entry name" value="AAA_35"/>
    <property type="match status" value="1"/>
</dbReference>
<sequence length="352" mass="40048">MTSESLADQHSRLSKIFKSNISVVKNNGYFYIVRSRLEQRCYEEVLKAGTLIRIKSPERMGKSMMMGRVLEYATQQGYRTAAIDLREANREIFADINKFLQWFCAYVGDCLEIEQRPEDAWKGFLGANTNCTKYVEKFFLNSADSPLVIAIDNFDCVFRYPDVEADFCGLLRGWFEKVNTSKVWGKLRQIIVYSQESYATNNINQSPFNVGLPIELGELETLEVLALANAYGLSWDELETAQLMDTIGGHPYLVQKAINRIAHNDIGLEELVLTAPTEEGIFGDYLNERLQQLEANPNLVSAMLKVVNADGATRLGSKEAFKLDSMGLIKRQSNDIVSRCNLYRLYFKDRLS</sequence>
<dbReference type="InterPro" id="IPR027417">
    <property type="entry name" value="P-loop_NTPase"/>
</dbReference>
<comment type="caution">
    <text evidence="1">The sequence shown here is derived from an EMBL/GenBank/DDBJ whole genome shotgun (WGS) entry which is preliminary data.</text>
</comment>
<evidence type="ECO:0008006" key="3">
    <source>
        <dbReference type="Google" id="ProtNLM"/>
    </source>
</evidence>